<feature type="compositionally biased region" description="Basic and acidic residues" evidence="1">
    <location>
        <begin position="1"/>
        <end position="11"/>
    </location>
</feature>
<protein>
    <submittedName>
        <fullName evidence="2">Uncharacterized protein</fullName>
    </submittedName>
</protein>
<accession>A0A5B7DMW3</accession>
<proteinExistence type="predicted"/>
<dbReference type="EMBL" id="VSRR010001080">
    <property type="protein sequence ID" value="MPC22374.1"/>
    <property type="molecule type" value="Genomic_DNA"/>
</dbReference>
<name>A0A5B7DMW3_PORTR</name>
<evidence type="ECO:0000313" key="2">
    <source>
        <dbReference type="EMBL" id="MPC22374.1"/>
    </source>
</evidence>
<gene>
    <name evidence="2" type="ORF">E2C01_015388</name>
</gene>
<reference evidence="2 3" key="1">
    <citation type="submission" date="2019-05" db="EMBL/GenBank/DDBJ databases">
        <title>Another draft genome of Portunus trituberculatus and its Hox gene families provides insights of decapod evolution.</title>
        <authorList>
            <person name="Jeong J.-H."/>
            <person name="Song I."/>
            <person name="Kim S."/>
            <person name="Choi T."/>
            <person name="Kim D."/>
            <person name="Ryu S."/>
            <person name="Kim W."/>
        </authorList>
    </citation>
    <scope>NUCLEOTIDE SEQUENCE [LARGE SCALE GENOMIC DNA]</scope>
    <source>
        <tissue evidence="2">Muscle</tissue>
    </source>
</reference>
<organism evidence="2 3">
    <name type="scientific">Portunus trituberculatus</name>
    <name type="common">Swimming crab</name>
    <name type="synonym">Neptunus trituberculatus</name>
    <dbReference type="NCBI Taxonomy" id="210409"/>
    <lineage>
        <taxon>Eukaryota</taxon>
        <taxon>Metazoa</taxon>
        <taxon>Ecdysozoa</taxon>
        <taxon>Arthropoda</taxon>
        <taxon>Crustacea</taxon>
        <taxon>Multicrustacea</taxon>
        <taxon>Malacostraca</taxon>
        <taxon>Eumalacostraca</taxon>
        <taxon>Eucarida</taxon>
        <taxon>Decapoda</taxon>
        <taxon>Pleocyemata</taxon>
        <taxon>Brachyura</taxon>
        <taxon>Eubrachyura</taxon>
        <taxon>Portunoidea</taxon>
        <taxon>Portunidae</taxon>
        <taxon>Portuninae</taxon>
        <taxon>Portunus</taxon>
    </lineage>
</organism>
<feature type="region of interest" description="Disordered" evidence="1">
    <location>
        <begin position="1"/>
        <end position="28"/>
    </location>
</feature>
<comment type="caution">
    <text evidence="2">The sequence shown here is derived from an EMBL/GenBank/DDBJ whole genome shotgun (WGS) entry which is preliminary data.</text>
</comment>
<evidence type="ECO:0000256" key="1">
    <source>
        <dbReference type="SAM" id="MobiDB-lite"/>
    </source>
</evidence>
<keyword evidence="3" id="KW-1185">Reference proteome</keyword>
<dbReference type="Proteomes" id="UP000324222">
    <property type="component" value="Unassembled WGS sequence"/>
</dbReference>
<sequence length="97" mass="10584">MVGGGRSERAARPTGGVGQVLDGAGTGPDRVGDWWRGCLIEQERAGDWWEGAGSGAGERPEWFRCLGYWVWCCVVCYGVRCGDDGGAVWYGDYYQLN</sequence>
<evidence type="ECO:0000313" key="3">
    <source>
        <dbReference type="Proteomes" id="UP000324222"/>
    </source>
</evidence>
<dbReference type="AlphaFoldDB" id="A0A5B7DMW3"/>